<dbReference type="Proteomes" id="UP000664132">
    <property type="component" value="Unassembled WGS sequence"/>
</dbReference>
<dbReference type="OrthoDB" id="3557539at2759"/>
<sequence length="505" mass="57572">MAEQALVRRELSQERRPHVNEQELQQLRQEKCYECLSAKHWQEDDQPADIEDAQLVVSSVEGHPIFAEPGFASSPPATNSPRSSSFNSEDHFARVASSSPNLQHGDHRCGHGIWTRPAHPQTSRIGLFSNPETNFPVAFDDLQQICVLQNLVMMSVRYSPWAVLDTEAAWELPNAIDNFVTELRRSATRFPGLSESPIGPNEQHRNDLNIEQAQLIRELSVLHELQGPLLRFQEATRLGYWDAQSDLCVMAVEEHDRLTAYRWRLLERLEAVRYEMRSLNGMDERLDMDHLSLQDEDEQFRPLDSGARQDYWHQRFHSDRCASSSDFRRDQEAEEEDHVRGEAKAQLEEYNKRWEIILSQPANAASSSTALARPIRIPCPVLSDSSLPSSPSPLSPTSSTQAWQTHTFFCHAFNLTPYLEAPPSDSPLSPPKPAFYASGVPESQNKDLMGLRRQLKLEKVRWHEDRLRAVFADAAAREDRAKAVWGVVVELKRGVDEALEGLERE</sequence>
<organism evidence="2 3">
    <name type="scientific">Cadophora malorum</name>
    <dbReference type="NCBI Taxonomy" id="108018"/>
    <lineage>
        <taxon>Eukaryota</taxon>
        <taxon>Fungi</taxon>
        <taxon>Dikarya</taxon>
        <taxon>Ascomycota</taxon>
        <taxon>Pezizomycotina</taxon>
        <taxon>Leotiomycetes</taxon>
        <taxon>Helotiales</taxon>
        <taxon>Ploettnerulaceae</taxon>
        <taxon>Cadophora</taxon>
    </lineage>
</organism>
<feature type="compositionally biased region" description="Polar residues" evidence="1">
    <location>
        <begin position="75"/>
        <end position="87"/>
    </location>
</feature>
<evidence type="ECO:0000313" key="3">
    <source>
        <dbReference type="Proteomes" id="UP000664132"/>
    </source>
</evidence>
<accession>A0A8H7TC60</accession>
<dbReference type="EMBL" id="JAFJYH010000196">
    <property type="protein sequence ID" value="KAG4416138.1"/>
    <property type="molecule type" value="Genomic_DNA"/>
</dbReference>
<reference evidence="2" key="1">
    <citation type="submission" date="2021-02" db="EMBL/GenBank/DDBJ databases">
        <title>Genome sequence Cadophora malorum strain M34.</title>
        <authorList>
            <person name="Stefanovic E."/>
            <person name="Vu D."/>
            <person name="Scully C."/>
            <person name="Dijksterhuis J."/>
            <person name="Roader J."/>
            <person name="Houbraken J."/>
        </authorList>
    </citation>
    <scope>NUCLEOTIDE SEQUENCE</scope>
    <source>
        <strain evidence="2">M34</strain>
    </source>
</reference>
<proteinExistence type="predicted"/>
<feature type="compositionally biased region" description="Basic and acidic residues" evidence="1">
    <location>
        <begin position="1"/>
        <end position="21"/>
    </location>
</feature>
<dbReference type="AlphaFoldDB" id="A0A8H7TC60"/>
<evidence type="ECO:0000313" key="2">
    <source>
        <dbReference type="EMBL" id="KAG4416138.1"/>
    </source>
</evidence>
<feature type="region of interest" description="Disordered" evidence="1">
    <location>
        <begin position="1"/>
        <end position="22"/>
    </location>
</feature>
<keyword evidence="3" id="KW-1185">Reference proteome</keyword>
<evidence type="ECO:0000256" key="1">
    <source>
        <dbReference type="SAM" id="MobiDB-lite"/>
    </source>
</evidence>
<protein>
    <submittedName>
        <fullName evidence="2">Uncharacterized protein</fullName>
    </submittedName>
</protein>
<feature type="region of interest" description="Disordered" evidence="1">
    <location>
        <begin position="67"/>
        <end position="103"/>
    </location>
</feature>
<name>A0A8H7TC60_9HELO</name>
<feature type="region of interest" description="Disordered" evidence="1">
    <location>
        <begin position="323"/>
        <end position="344"/>
    </location>
</feature>
<comment type="caution">
    <text evidence="2">The sequence shown here is derived from an EMBL/GenBank/DDBJ whole genome shotgun (WGS) entry which is preliminary data.</text>
</comment>
<gene>
    <name evidence="2" type="ORF">IFR04_010720</name>
</gene>